<sequence length="206" mass="23295">MKLVVFALILFIVVLISYPIGVGLIGGHELAYTPKAWADFATYFGGVSGPILSVMALVYIANTLKSQQESVIVNKKLIVINTLKDALERHFQSIEQKIFAPYMNTGLSVERYFINLRNQREAAVDEAVIVATNLLVEIAYFSGNMKFYLERLRDIGESELEQGQLDITERLAYISKLSPYVNLLEFHANLDVLSPDQEEWLKIFKS</sequence>
<reference evidence="2 3" key="1">
    <citation type="submission" date="2018-03" db="EMBL/GenBank/DDBJ databases">
        <title>Whole genome sequencing of Histamine producing bacteria.</title>
        <authorList>
            <person name="Butler K."/>
        </authorList>
    </citation>
    <scope>NUCLEOTIDE SEQUENCE [LARGE SCALE GENOMIC DNA]</scope>
    <source>
        <strain evidence="2 3">DSM 23343</strain>
    </source>
</reference>
<comment type="caution">
    <text evidence="2">The sequence shown here is derived from an EMBL/GenBank/DDBJ whole genome shotgun (WGS) entry which is preliminary data.</text>
</comment>
<keyword evidence="1" id="KW-1133">Transmembrane helix</keyword>
<keyword evidence="1" id="KW-0812">Transmembrane</keyword>
<evidence type="ECO:0000313" key="3">
    <source>
        <dbReference type="Proteomes" id="UP000241858"/>
    </source>
</evidence>
<protein>
    <submittedName>
        <fullName evidence="2">Uncharacterized protein</fullName>
    </submittedName>
</protein>
<organism evidence="2 3">
    <name type="scientific">Photobacterium aquimaris</name>
    <dbReference type="NCBI Taxonomy" id="512643"/>
    <lineage>
        <taxon>Bacteria</taxon>
        <taxon>Pseudomonadati</taxon>
        <taxon>Pseudomonadota</taxon>
        <taxon>Gammaproteobacteria</taxon>
        <taxon>Vibrionales</taxon>
        <taxon>Vibrionaceae</taxon>
        <taxon>Photobacterium</taxon>
    </lineage>
</organism>
<proteinExistence type="predicted"/>
<keyword evidence="1" id="KW-0472">Membrane</keyword>
<name>A0A2T3I0S8_9GAMM</name>
<dbReference type="EMBL" id="PYLY01000007">
    <property type="protein sequence ID" value="PSU10115.1"/>
    <property type="molecule type" value="Genomic_DNA"/>
</dbReference>
<dbReference type="Proteomes" id="UP000241858">
    <property type="component" value="Unassembled WGS sequence"/>
</dbReference>
<evidence type="ECO:0000313" key="2">
    <source>
        <dbReference type="EMBL" id="PSU10115.1"/>
    </source>
</evidence>
<gene>
    <name evidence="2" type="ORF">C0W81_05160</name>
</gene>
<dbReference type="AlphaFoldDB" id="A0A2T3I0S8"/>
<feature type="transmembrane region" description="Helical" evidence="1">
    <location>
        <begin position="43"/>
        <end position="61"/>
    </location>
</feature>
<dbReference type="RefSeq" id="WP_065190051.1">
    <property type="nucleotide sequence ID" value="NZ_LZFB01000013.1"/>
</dbReference>
<accession>A0A2T3I0S8</accession>
<evidence type="ECO:0000256" key="1">
    <source>
        <dbReference type="SAM" id="Phobius"/>
    </source>
</evidence>